<evidence type="ECO:0000313" key="8">
    <source>
        <dbReference type="Proteomes" id="UP000187408"/>
    </source>
</evidence>
<name>A0A1R1MNK5_9BACT</name>
<evidence type="ECO:0000256" key="6">
    <source>
        <dbReference type="RuleBase" id="RU000667"/>
    </source>
</evidence>
<keyword evidence="8" id="KW-1185">Reference proteome</keyword>
<keyword evidence="2 5" id="KW-0689">Ribosomal protein</keyword>
<dbReference type="PANTHER" id="PTHR21109">
    <property type="entry name" value="MITOCHONDRIAL 28S RIBOSOMAL PROTEIN S21"/>
    <property type="match status" value="1"/>
</dbReference>
<comment type="similarity">
    <text evidence="1 5 6">Belongs to the bacterial ribosomal protein bS21 family.</text>
</comment>
<evidence type="ECO:0000256" key="1">
    <source>
        <dbReference type="ARBA" id="ARBA00006640"/>
    </source>
</evidence>
<evidence type="ECO:0000256" key="5">
    <source>
        <dbReference type="HAMAP-Rule" id="MF_00358"/>
    </source>
</evidence>
<organism evidence="7 8">
    <name type="scientific">Desulfurobacterium indicum</name>
    <dbReference type="NCBI Taxonomy" id="1914305"/>
    <lineage>
        <taxon>Bacteria</taxon>
        <taxon>Pseudomonadati</taxon>
        <taxon>Aquificota</taxon>
        <taxon>Aquificia</taxon>
        <taxon>Desulfurobacteriales</taxon>
        <taxon>Desulfurobacteriaceae</taxon>
        <taxon>Desulfurobacterium</taxon>
    </lineage>
</organism>
<dbReference type="STRING" id="1914305.BLW93_00490"/>
<dbReference type="InterPro" id="IPR001911">
    <property type="entry name" value="Ribosomal_bS21"/>
</dbReference>
<comment type="caution">
    <text evidence="7">The sequence shown here is derived from an EMBL/GenBank/DDBJ whole genome shotgun (WGS) entry which is preliminary data.</text>
</comment>
<evidence type="ECO:0000256" key="3">
    <source>
        <dbReference type="ARBA" id="ARBA00023274"/>
    </source>
</evidence>
<dbReference type="AlphaFoldDB" id="A0A1R1MNK5"/>
<dbReference type="GO" id="GO:1990904">
    <property type="term" value="C:ribonucleoprotein complex"/>
    <property type="evidence" value="ECO:0007669"/>
    <property type="project" value="UniProtKB-KW"/>
</dbReference>
<reference evidence="7 8" key="1">
    <citation type="submission" date="2016-10" db="EMBL/GenBank/DDBJ databases">
        <title>Genome sequence of a sulfur-reducing bacterium Desulfurobacterium indicum K6013.</title>
        <authorList>
            <person name="Cao J."/>
            <person name="Shao Z."/>
            <person name="Alain K."/>
            <person name="Jebbar M."/>
        </authorList>
    </citation>
    <scope>NUCLEOTIDE SEQUENCE [LARGE SCALE GENOMIC DNA]</scope>
    <source>
        <strain evidence="7 8">K6013</strain>
    </source>
</reference>
<dbReference type="PROSITE" id="PS01181">
    <property type="entry name" value="RIBOSOMAL_S21"/>
    <property type="match status" value="1"/>
</dbReference>
<dbReference type="Pfam" id="PF01165">
    <property type="entry name" value="Ribosomal_S21"/>
    <property type="match status" value="1"/>
</dbReference>
<sequence length="75" mass="8989">MATIYVRDGEPFEKALKRFKKLCEKEGILTEIKRREYYEKPSEKRKRKAMAARKRLIKALKKRGLLPPRGKKKKK</sequence>
<evidence type="ECO:0000256" key="2">
    <source>
        <dbReference type="ARBA" id="ARBA00022980"/>
    </source>
</evidence>
<dbReference type="InterPro" id="IPR038380">
    <property type="entry name" value="Ribosomal_bS21_sf"/>
</dbReference>
<dbReference type="HAMAP" id="MF_00358">
    <property type="entry name" value="Ribosomal_bS21"/>
    <property type="match status" value="1"/>
</dbReference>
<dbReference type="GO" id="GO:0003735">
    <property type="term" value="F:structural constituent of ribosome"/>
    <property type="evidence" value="ECO:0007669"/>
    <property type="project" value="InterPro"/>
</dbReference>
<dbReference type="Proteomes" id="UP000187408">
    <property type="component" value="Unassembled WGS sequence"/>
</dbReference>
<dbReference type="GO" id="GO:0006412">
    <property type="term" value="P:translation"/>
    <property type="evidence" value="ECO:0007669"/>
    <property type="project" value="UniProtKB-UniRule"/>
</dbReference>
<dbReference type="EMBL" id="MOEN01000001">
    <property type="protein sequence ID" value="OMH41395.1"/>
    <property type="molecule type" value="Genomic_DNA"/>
</dbReference>
<dbReference type="PRINTS" id="PR00976">
    <property type="entry name" value="RIBOSOMALS21"/>
</dbReference>
<protein>
    <recommendedName>
        <fullName evidence="4 5">Small ribosomal subunit protein bS21</fullName>
    </recommendedName>
</protein>
<evidence type="ECO:0000256" key="4">
    <source>
        <dbReference type="ARBA" id="ARBA00035135"/>
    </source>
</evidence>
<dbReference type="GO" id="GO:0005840">
    <property type="term" value="C:ribosome"/>
    <property type="evidence" value="ECO:0007669"/>
    <property type="project" value="UniProtKB-KW"/>
</dbReference>
<dbReference type="PANTHER" id="PTHR21109:SF22">
    <property type="entry name" value="SMALL RIBOSOMAL SUBUNIT PROTEIN BS21"/>
    <property type="match status" value="1"/>
</dbReference>
<accession>A0A1R1MNK5</accession>
<evidence type="ECO:0000313" key="7">
    <source>
        <dbReference type="EMBL" id="OMH41395.1"/>
    </source>
</evidence>
<keyword evidence="3 5" id="KW-0687">Ribonucleoprotein</keyword>
<dbReference type="Gene3D" id="1.20.5.1150">
    <property type="entry name" value="Ribosomal protein S8"/>
    <property type="match status" value="1"/>
</dbReference>
<dbReference type="OrthoDB" id="9799244at2"/>
<dbReference type="InterPro" id="IPR018278">
    <property type="entry name" value="Ribosomal_bS21_CS"/>
</dbReference>
<dbReference type="NCBIfam" id="TIGR00030">
    <property type="entry name" value="S21p"/>
    <property type="match status" value="1"/>
</dbReference>
<dbReference type="RefSeq" id="WP_022846945.1">
    <property type="nucleotide sequence ID" value="NZ_MOEN01000001.1"/>
</dbReference>
<gene>
    <name evidence="5" type="primary">rpsU</name>
    <name evidence="7" type="ORF">BLW93_00490</name>
</gene>
<proteinExistence type="inferred from homology"/>